<accession>A0A418WM82</accession>
<dbReference type="GO" id="GO:0009360">
    <property type="term" value="C:DNA polymerase III complex"/>
    <property type="evidence" value="ECO:0007669"/>
    <property type="project" value="TreeGrafter"/>
</dbReference>
<keyword evidence="2" id="KW-1185">Reference proteome</keyword>
<protein>
    <submittedName>
        <fullName evidence="1">DNA polymerase III subunit delta</fullName>
    </submittedName>
</protein>
<dbReference type="GO" id="GO:0006261">
    <property type="term" value="P:DNA-templated DNA replication"/>
    <property type="evidence" value="ECO:0007669"/>
    <property type="project" value="TreeGrafter"/>
</dbReference>
<dbReference type="EMBL" id="QYUM01000003">
    <property type="protein sequence ID" value="RJF91123.1"/>
    <property type="molecule type" value="Genomic_DNA"/>
</dbReference>
<sequence length="329" mass="34502">MTSLIGHDAQIAAFCEAMASGKLHHAWLLTGAQGIGKARFADMAALRLLAEAAGPPPGGEGLYVGPDHPTAKLVAAGSHPDFRRLERLAKESTGELARNIPIAQVRTLQGMFVTTPSMSSRRVIVIDAIDDLERAAANALLKNLEEPPADTVFLLVSHAPGRLLPTIRSRCRLLRFSALDEAAMANVLRAELPEADAAEIAALVRAGEGSPGRALGFAGLDIAALDEAMALLATSGDPGNATRIALAKSLSLKAAQMRYEAFLQRAPGFIARAAERRQGQALADAIALWEQCRALASSAVGTSLEPQSVVFQIGTLIAGLAPRRSDAKG</sequence>
<dbReference type="AlphaFoldDB" id="A0A418WM82"/>
<dbReference type="Gene3D" id="3.40.50.300">
    <property type="entry name" value="P-loop containing nucleotide triphosphate hydrolases"/>
    <property type="match status" value="1"/>
</dbReference>
<dbReference type="SUPFAM" id="SSF52540">
    <property type="entry name" value="P-loop containing nucleoside triphosphate hydrolases"/>
    <property type="match status" value="1"/>
</dbReference>
<gene>
    <name evidence="1" type="ORF">D3876_13400</name>
</gene>
<reference evidence="1 2" key="1">
    <citation type="submission" date="2018-09" db="EMBL/GenBank/DDBJ databases">
        <authorList>
            <person name="Zhu H."/>
        </authorList>
    </citation>
    <scope>NUCLEOTIDE SEQUENCE [LARGE SCALE GENOMIC DNA]</scope>
    <source>
        <strain evidence="1 2">K2R01-6</strain>
    </source>
</reference>
<dbReference type="OrthoDB" id="9811073at2"/>
<dbReference type="InterPro" id="IPR050238">
    <property type="entry name" value="DNA_Rep/Repair_Clamp_Loader"/>
</dbReference>
<dbReference type="PANTHER" id="PTHR11669:SF8">
    <property type="entry name" value="DNA POLYMERASE III SUBUNIT DELTA"/>
    <property type="match status" value="1"/>
</dbReference>
<dbReference type="Pfam" id="PF13177">
    <property type="entry name" value="DNA_pol3_delta2"/>
    <property type="match status" value="1"/>
</dbReference>
<proteinExistence type="predicted"/>
<dbReference type="InterPro" id="IPR027417">
    <property type="entry name" value="P-loop_NTPase"/>
</dbReference>
<organism evidence="1 2">
    <name type="scientific">Sphingomonas cavernae</name>
    <dbReference type="NCBI Taxonomy" id="2320861"/>
    <lineage>
        <taxon>Bacteria</taxon>
        <taxon>Pseudomonadati</taxon>
        <taxon>Pseudomonadota</taxon>
        <taxon>Alphaproteobacteria</taxon>
        <taxon>Sphingomonadales</taxon>
        <taxon>Sphingomonadaceae</taxon>
        <taxon>Sphingomonas</taxon>
    </lineage>
</organism>
<dbReference type="PANTHER" id="PTHR11669">
    <property type="entry name" value="REPLICATION FACTOR C / DNA POLYMERASE III GAMMA-TAU SUBUNIT"/>
    <property type="match status" value="1"/>
</dbReference>
<comment type="caution">
    <text evidence="1">The sequence shown here is derived from an EMBL/GenBank/DDBJ whole genome shotgun (WGS) entry which is preliminary data.</text>
</comment>
<evidence type="ECO:0000313" key="1">
    <source>
        <dbReference type="EMBL" id="RJF91123.1"/>
    </source>
</evidence>
<name>A0A418WM82_9SPHN</name>
<dbReference type="RefSeq" id="WP_119762924.1">
    <property type="nucleotide sequence ID" value="NZ_QYUM01000003.1"/>
</dbReference>
<dbReference type="Proteomes" id="UP000286100">
    <property type="component" value="Unassembled WGS sequence"/>
</dbReference>
<evidence type="ECO:0000313" key="2">
    <source>
        <dbReference type="Proteomes" id="UP000286100"/>
    </source>
</evidence>